<accession>X1UV89</accession>
<gene>
    <name evidence="2" type="ORF">S12H4_29293</name>
</gene>
<evidence type="ECO:0000256" key="1">
    <source>
        <dbReference type="SAM" id="Phobius"/>
    </source>
</evidence>
<feature type="transmembrane region" description="Helical" evidence="1">
    <location>
        <begin position="233"/>
        <end position="258"/>
    </location>
</feature>
<keyword evidence="1" id="KW-1133">Transmembrane helix</keyword>
<dbReference type="EMBL" id="BARW01016884">
    <property type="protein sequence ID" value="GAI96284.1"/>
    <property type="molecule type" value="Genomic_DNA"/>
</dbReference>
<organism evidence="2">
    <name type="scientific">marine sediment metagenome</name>
    <dbReference type="NCBI Taxonomy" id="412755"/>
    <lineage>
        <taxon>unclassified sequences</taxon>
        <taxon>metagenomes</taxon>
        <taxon>ecological metagenomes</taxon>
    </lineage>
</organism>
<reference evidence="2" key="1">
    <citation type="journal article" date="2014" name="Front. Microbiol.">
        <title>High frequency of phylogenetically diverse reductive dehalogenase-homologous genes in deep subseafloor sedimentary metagenomes.</title>
        <authorList>
            <person name="Kawai M."/>
            <person name="Futagami T."/>
            <person name="Toyoda A."/>
            <person name="Takaki Y."/>
            <person name="Nishi S."/>
            <person name="Hori S."/>
            <person name="Arai W."/>
            <person name="Tsubouchi T."/>
            <person name="Morono Y."/>
            <person name="Uchiyama I."/>
            <person name="Ito T."/>
            <person name="Fujiyama A."/>
            <person name="Inagaki F."/>
            <person name="Takami H."/>
        </authorList>
    </citation>
    <scope>NUCLEOTIDE SEQUENCE</scope>
    <source>
        <strain evidence="2">Expedition CK06-06</strain>
    </source>
</reference>
<evidence type="ECO:0000313" key="2">
    <source>
        <dbReference type="EMBL" id="GAI96284.1"/>
    </source>
</evidence>
<name>X1UV89_9ZZZZ</name>
<proteinExistence type="predicted"/>
<dbReference type="AlphaFoldDB" id="X1UV89"/>
<comment type="caution">
    <text evidence="2">The sequence shown here is derived from an EMBL/GenBank/DDBJ whole genome shotgun (WGS) entry which is preliminary data.</text>
</comment>
<sequence length="259" mass="29466">MPFMPVQQVKDVVVVDDLVLFGSTFAEILSDVGRMFRTEPKAVGFAACDETVDPKFKKIFRRFLSLSQNQIDSYCDAATQAFRTLGKTYDVDHPVLEIQISKLVRTYDDIVKLLNNTGFRFTETTTMVEEENDIFSFCMNYISCPNLLSILLNPESISISGPQKVRFQFVLPRNVLVINPICPVKILPDQSINIVNGIINDKWFSNSYNILNEPLIYTIQSLKRGFYQKGTKLGIGFVQILTFLIEYVLGISVVKMIFD</sequence>
<feature type="non-terminal residue" evidence="2">
    <location>
        <position position="259"/>
    </location>
</feature>
<protein>
    <submittedName>
        <fullName evidence="2">Uncharacterized protein</fullName>
    </submittedName>
</protein>
<keyword evidence="1" id="KW-0812">Transmembrane</keyword>
<keyword evidence="1" id="KW-0472">Membrane</keyword>